<name>A0ABM6IWZ7_9BACL</name>
<accession>A0ABM6IWZ7</accession>
<sequence length="98" mass="10469">MWVLVSLGGGGARAGAFLCSDSGLVEEFSRRSISRLRTLGHGSRNKPRSALVLLLRLAPVAPWLVLGRLSELTLFGLGSGCEFWIRLAAVVHAPTLLS</sequence>
<protein>
    <recommendedName>
        <fullName evidence="3">Secreted protein</fullName>
    </recommendedName>
</protein>
<reference evidence="1 2" key="1">
    <citation type="submission" date="2017-01" db="EMBL/GenBank/DDBJ databases">
        <title>Planococcus faecalis genome complete sequence.</title>
        <authorList>
            <person name="Lee P.C."/>
        </authorList>
    </citation>
    <scope>NUCLEOTIDE SEQUENCE [LARGE SCALE GENOMIC DNA]</scope>
    <source>
        <strain evidence="1 2">AJ003</strain>
    </source>
</reference>
<dbReference type="Proteomes" id="UP000189661">
    <property type="component" value="Chromosome"/>
</dbReference>
<evidence type="ECO:0000313" key="2">
    <source>
        <dbReference type="Proteomes" id="UP000189661"/>
    </source>
</evidence>
<keyword evidence="2" id="KW-1185">Reference proteome</keyword>
<evidence type="ECO:0000313" key="1">
    <source>
        <dbReference type="EMBL" id="AQU80232.1"/>
    </source>
</evidence>
<evidence type="ECO:0008006" key="3">
    <source>
        <dbReference type="Google" id="ProtNLM"/>
    </source>
</evidence>
<gene>
    <name evidence="1" type="ORF">AJGP001_13530</name>
</gene>
<proteinExistence type="predicted"/>
<dbReference type="EMBL" id="CP019401">
    <property type="protein sequence ID" value="AQU80232.1"/>
    <property type="molecule type" value="Genomic_DNA"/>
</dbReference>
<organism evidence="1 2">
    <name type="scientific">Planococcus faecalis</name>
    <dbReference type="NCBI Taxonomy" id="1598147"/>
    <lineage>
        <taxon>Bacteria</taxon>
        <taxon>Bacillati</taxon>
        <taxon>Bacillota</taxon>
        <taxon>Bacilli</taxon>
        <taxon>Bacillales</taxon>
        <taxon>Caryophanaceae</taxon>
        <taxon>Planococcus</taxon>
    </lineage>
</organism>